<feature type="region of interest" description="Disordered" evidence="1">
    <location>
        <begin position="178"/>
        <end position="214"/>
    </location>
</feature>
<accession>A0A1H3ALQ3</accession>
<keyword evidence="3" id="KW-1185">Reference proteome</keyword>
<dbReference type="Pfam" id="PF09849">
    <property type="entry name" value="DUF2076"/>
    <property type="match status" value="1"/>
</dbReference>
<evidence type="ECO:0008006" key="4">
    <source>
        <dbReference type="Google" id="ProtNLM"/>
    </source>
</evidence>
<sequence length="214" mass="21707">MDHDEHSMIGNLFAKLKQAEQQAGPRDPAAEQEITAAVSRQPAAPYYMSQVILIQEQTVQAQNQRIQELEKQLAERPAAGGGFLGGLFGGGAAPGASAARPTAERTPAMTPGSTPATAAGAAPGMAFGKSSAPAAPSRGWSQPTPSAGGGFMASALTTAAGVAGGIMMANALTGLFGGNEAQASETPAEPDEAPLESEEAFPDEGGDFESFEEF</sequence>
<feature type="compositionally biased region" description="Acidic residues" evidence="1">
    <location>
        <begin position="188"/>
        <end position="214"/>
    </location>
</feature>
<evidence type="ECO:0000313" key="3">
    <source>
        <dbReference type="Proteomes" id="UP000198816"/>
    </source>
</evidence>
<feature type="compositionally biased region" description="Low complexity" evidence="1">
    <location>
        <begin position="106"/>
        <end position="128"/>
    </location>
</feature>
<reference evidence="3" key="1">
    <citation type="submission" date="2016-10" db="EMBL/GenBank/DDBJ databases">
        <authorList>
            <person name="Varghese N."/>
            <person name="Submissions S."/>
        </authorList>
    </citation>
    <scope>NUCLEOTIDE SEQUENCE [LARGE SCALE GENOMIC DNA]</scope>
    <source>
        <strain evidence="3">DSM 217</strain>
    </source>
</reference>
<dbReference type="AlphaFoldDB" id="A0A1H3ALQ3"/>
<dbReference type="RefSeq" id="WP_217633727.1">
    <property type="nucleotide sequence ID" value="NZ_FNNZ01000020.1"/>
</dbReference>
<gene>
    <name evidence="2" type="ORF">SAMN05421783_12012</name>
</gene>
<dbReference type="InterPro" id="IPR018648">
    <property type="entry name" value="DUF2076"/>
</dbReference>
<evidence type="ECO:0000256" key="1">
    <source>
        <dbReference type="SAM" id="MobiDB-lite"/>
    </source>
</evidence>
<evidence type="ECO:0000313" key="2">
    <source>
        <dbReference type="EMBL" id="SDX29749.1"/>
    </source>
</evidence>
<proteinExistence type="predicted"/>
<name>A0A1H3ALQ3_THIRO</name>
<dbReference type="Proteomes" id="UP000198816">
    <property type="component" value="Unassembled WGS sequence"/>
</dbReference>
<organism evidence="2 3">
    <name type="scientific">Thiocapsa roseopersicina</name>
    <dbReference type="NCBI Taxonomy" id="1058"/>
    <lineage>
        <taxon>Bacteria</taxon>
        <taxon>Pseudomonadati</taxon>
        <taxon>Pseudomonadota</taxon>
        <taxon>Gammaproteobacteria</taxon>
        <taxon>Chromatiales</taxon>
        <taxon>Chromatiaceae</taxon>
        <taxon>Thiocapsa</taxon>
    </lineage>
</organism>
<dbReference type="STRING" id="1058.SAMN05421783_12012"/>
<protein>
    <recommendedName>
        <fullName evidence="4">DUF2076 domain-containing protein</fullName>
    </recommendedName>
</protein>
<feature type="region of interest" description="Disordered" evidence="1">
    <location>
        <begin position="93"/>
        <end position="146"/>
    </location>
</feature>
<dbReference type="EMBL" id="FNNZ01000020">
    <property type="protein sequence ID" value="SDX29749.1"/>
    <property type="molecule type" value="Genomic_DNA"/>
</dbReference>